<dbReference type="AlphaFoldDB" id="A0A3B1AK07"/>
<dbReference type="Pfam" id="PF06429">
    <property type="entry name" value="Flg_bbr_C"/>
    <property type="match status" value="1"/>
</dbReference>
<evidence type="ECO:0000259" key="2">
    <source>
        <dbReference type="Pfam" id="PF06429"/>
    </source>
</evidence>
<organism evidence="3">
    <name type="scientific">hydrothermal vent metagenome</name>
    <dbReference type="NCBI Taxonomy" id="652676"/>
    <lineage>
        <taxon>unclassified sequences</taxon>
        <taxon>metagenomes</taxon>
        <taxon>ecological metagenomes</taxon>
    </lineage>
</organism>
<feature type="domain" description="Flagellar basal-body/hook protein C-terminal" evidence="2">
    <location>
        <begin position="92"/>
        <end position="134"/>
    </location>
</feature>
<reference evidence="3" key="1">
    <citation type="submission" date="2018-06" db="EMBL/GenBank/DDBJ databases">
        <authorList>
            <person name="Zhirakovskaya E."/>
        </authorList>
    </citation>
    <scope>NUCLEOTIDE SEQUENCE</scope>
</reference>
<protein>
    <recommendedName>
        <fullName evidence="2">Flagellar basal-body/hook protein C-terminal domain-containing protein</fullName>
    </recommendedName>
</protein>
<sequence>MFKAIQTSVSGLIASSTRLNVAANNIVNSQVRSSPEAQGTAVAGQTFKAGYTPQRVEQTSLPTGGTRATTISVSPASLSVYDPSSSFAGEGGFVNLPNVSFPAEIAEMIRASHAYKANAKTLSSIDETFKALLKV</sequence>
<dbReference type="InterPro" id="IPR010930">
    <property type="entry name" value="Flg_bb/hook_C_dom"/>
</dbReference>
<accession>A0A3B1AK07</accession>
<gene>
    <name evidence="3" type="ORF">MNBD_ALPHA03-342</name>
</gene>
<evidence type="ECO:0000256" key="1">
    <source>
        <dbReference type="ARBA" id="ARBA00009677"/>
    </source>
</evidence>
<proteinExistence type="inferred from homology"/>
<comment type="similarity">
    <text evidence="1">Belongs to the flagella basal body rod proteins family.</text>
</comment>
<evidence type="ECO:0000313" key="3">
    <source>
        <dbReference type="EMBL" id="VAX02051.1"/>
    </source>
</evidence>
<dbReference type="EMBL" id="UOFW01000006">
    <property type="protein sequence ID" value="VAX02051.1"/>
    <property type="molecule type" value="Genomic_DNA"/>
</dbReference>
<name>A0A3B1AK07_9ZZZZ</name>